<dbReference type="RefSeq" id="WP_045698643.1">
    <property type="nucleotide sequence ID" value="NZ_JZKH01000039.1"/>
</dbReference>
<dbReference type="EMBL" id="JZKH01000039">
    <property type="protein sequence ID" value="KJS60656.1"/>
    <property type="molecule type" value="Genomic_DNA"/>
</dbReference>
<evidence type="ECO:0000313" key="2">
    <source>
        <dbReference type="Proteomes" id="UP000033699"/>
    </source>
</evidence>
<name>A0A0F2TDS9_STRR3</name>
<gene>
    <name evidence="1" type="ORF">VM95_19740</name>
</gene>
<proteinExistence type="predicted"/>
<dbReference type="OrthoDB" id="3431442at2"/>
<dbReference type="AlphaFoldDB" id="A0A0F2TDS9"/>
<evidence type="ECO:0000313" key="1">
    <source>
        <dbReference type="EMBL" id="KJS60656.1"/>
    </source>
</evidence>
<organism evidence="1 2">
    <name type="scientific">Streptomyces rubellomurinus (strain ATCC 31215)</name>
    <dbReference type="NCBI Taxonomy" id="359131"/>
    <lineage>
        <taxon>Bacteria</taxon>
        <taxon>Bacillati</taxon>
        <taxon>Actinomycetota</taxon>
        <taxon>Actinomycetes</taxon>
        <taxon>Kitasatosporales</taxon>
        <taxon>Streptomycetaceae</taxon>
        <taxon>Streptomyces</taxon>
    </lineage>
</organism>
<reference evidence="1 2" key="1">
    <citation type="submission" date="2015-02" db="EMBL/GenBank/DDBJ databases">
        <authorList>
            <person name="Ju K.-S."/>
            <person name="Doroghazi J.R."/>
            <person name="Metcalf W."/>
        </authorList>
    </citation>
    <scope>NUCLEOTIDE SEQUENCE [LARGE SCALE GENOMIC DNA]</scope>
    <source>
        <strain evidence="1 2">ATCC 31215</strain>
    </source>
</reference>
<protein>
    <recommendedName>
        <fullName evidence="3">HK97 gp10 family phage protein</fullName>
    </recommendedName>
</protein>
<sequence length="166" mass="18030">MAGQNPVDVAVTFEGFDALTAALRGEEDGKQLRKELAKGMRDALKPAAEQAKSGIMAMAATTTAAPALRSAIAKKIRPEVKLGGRWTGARVKARKIPGVRNFANAAKRTQRAAGWRTQSWGRGAWRVQHGKVNWFDRAMEPNAAAYRQAVADAMEAMAQRIASRTR</sequence>
<dbReference type="Proteomes" id="UP000033699">
    <property type="component" value="Unassembled WGS sequence"/>
</dbReference>
<dbReference type="PATRIC" id="fig|359131.3.peg.4608"/>
<accession>A0A0F2TDS9</accession>
<evidence type="ECO:0008006" key="3">
    <source>
        <dbReference type="Google" id="ProtNLM"/>
    </source>
</evidence>
<keyword evidence="2" id="KW-1185">Reference proteome</keyword>
<comment type="caution">
    <text evidence="1">The sequence shown here is derived from an EMBL/GenBank/DDBJ whole genome shotgun (WGS) entry which is preliminary data.</text>
</comment>